<feature type="transmembrane region" description="Helical" evidence="1">
    <location>
        <begin position="6"/>
        <end position="28"/>
    </location>
</feature>
<name>A0A2V4WRW5_PAEBA</name>
<dbReference type="RefSeq" id="WP_110895764.1">
    <property type="nucleotide sequence ID" value="NZ_CP054614.1"/>
</dbReference>
<organism evidence="3 5">
    <name type="scientific">Paenibacillus barcinonensis</name>
    <dbReference type="NCBI Taxonomy" id="198119"/>
    <lineage>
        <taxon>Bacteria</taxon>
        <taxon>Bacillati</taxon>
        <taxon>Bacillota</taxon>
        <taxon>Bacilli</taxon>
        <taxon>Bacillales</taxon>
        <taxon>Paenibacillaceae</taxon>
        <taxon>Paenibacillus</taxon>
    </lineage>
</organism>
<feature type="domain" description="DUF4097" evidence="2">
    <location>
        <begin position="57"/>
        <end position="279"/>
    </location>
</feature>
<gene>
    <name evidence="3" type="ORF">DFQ00_103233</name>
    <name evidence="4" type="ORF">HUB98_15020</name>
</gene>
<dbReference type="Pfam" id="PF13349">
    <property type="entry name" value="DUF4097"/>
    <property type="match status" value="1"/>
</dbReference>
<dbReference type="InterPro" id="IPR025164">
    <property type="entry name" value="Toastrack_DUF4097"/>
</dbReference>
<dbReference type="AlphaFoldDB" id="A0A2V4WRW5"/>
<evidence type="ECO:0000313" key="6">
    <source>
        <dbReference type="Proteomes" id="UP000509327"/>
    </source>
</evidence>
<keyword evidence="6" id="KW-1185">Reference proteome</keyword>
<dbReference type="Proteomes" id="UP000509327">
    <property type="component" value="Chromosome"/>
</dbReference>
<evidence type="ECO:0000313" key="4">
    <source>
        <dbReference type="EMBL" id="QKS57486.1"/>
    </source>
</evidence>
<evidence type="ECO:0000313" key="3">
    <source>
        <dbReference type="EMBL" id="PYE50814.1"/>
    </source>
</evidence>
<dbReference type="Proteomes" id="UP000247790">
    <property type="component" value="Unassembled WGS sequence"/>
</dbReference>
<evidence type="ECO:0000313" key="5">
    <source>
        <dbReference type="Proteomes" id="UP000247790"/>
    </source>
</evidence>
<sequence>MSTKKWLAFAIICIGIGLFGTSIYGFQFGDERETYAKRWDFKPGELQNVRMNGNFNADIEFIVSPDQNTYIEVDGRWDQDTIESFEQAKFVNGSFELSQNQRTRWQFFTLHWNEQDARITVALPKDYSLNDVVLKSSSSDWSLTGLNARSLEMKNSSGSIRLQELNVPRIELSLTSGDISAYTIRGDMTVEQTSGSFNAEEVTGKVNSQIRSGDIELTRLNGAANVEFTSGSISIEQLQAAPVNVSGTSGDIFIQAAPDFDGIYDARATSGDVNVPESPMVSQELIKARTTSGSIKIVQSR</sequence>
<dbReference type="Gene3D" id="2.160.20.120">
    <property type="match status" value="1"/>
</dbReference>
<accession>A0A2V4WRW5</accession>
<dbReference type="OrthoDB" id="2359834at2"/>
<reference evidence="3 5" key="1">
    <citation type="submission" date="2018-06" db="EMBL/GenBank/DDBJ databases">
        <title>Genomic Encyclopedia of Type Strains, Phase III (KMG-III): the genomes of soil and plant-associated and newly described type strains.</title>
        <authorList>
            <person name="Whitman W."/>
        </authorList>
    </citation>
    <scope>NUCLEOTIDE SEQUENCE [LARGE SCALE GENOMIC DNA]</scope>
    <source>
        <strain evidence="3 5">CECT 7022</strain>
    </source>
</reference>
<keyword evidence="1" id="KW-0812">Transmembrane</keyword>
<evidence type="ECO:0000259" key="2">
    <source>
        <dbReference type="Pfam" id="PF13349"/>
    </source>
</evidence>
<proteinExistence type="predicted"/>
<dbReference type="EMBL" id="CP054614">
    <property type="protein sequence ID" value="QKS57486.1"/>
    <property type="molecule type" value="Genomic_DNA"/>
</dbReference>
<keyword evidence="1" id="KW-0472">Membrane</keyword>
<keyword evidence="1" id="KW-1133">Transmembrane helix</keyword>
<protein>
    <submittedName>
        <fullName evidence="3">DUF4097 and DUF4098 domain-containing protein YvlB</fullName>
    </submittedName>
    <submittedName>
        <fullName evidence="4">DUF4097 family beta strand repeat protein</fullName>
    </submittedName>
</protein>
<dbReference type="EMBL" id="QJSW01000003">
    <property type="protein sequence ID" value="PYE50814.1"/>
    <property type="molecule type" value="Genomic_DNA"/>
</dbReference>
<evidence type="ECO:0000256" key="1">
    <source>
        <dbReference type="SAM" id="Phobius"/>
    </source>
</evidence>
<reference evidence="4 6" key="2">
    <citation type="submission" date="2020-06" db="EMBL/GenBank/DDBJ databases">
        <title>Complete genome of Paenibacillus barcinonensis KACC11450.</title>
        <authorList>
            <person name="Kim M."/>
            <person name="Park Y.-J."/>
            <person name="Shin J.-H."/>
        </authorList>
    </citation>
    <scope>NUCLEOTIDE SEQUENCE [LARGE SCALE GENOMIC DNA]</scope>
    <source>
        <strain evidence="4 6">KACC11450</strain>
    </source>
</reference>